<evidence type="ECO:0000256" key="1">
    <source>
        <dbReference type="ARBA" id="ARBA00022553"/>
    </source>
</evidence>
<dbReference type="Pfam" id="PF00072">
    <property type="entry name" value="Response_reg"/>
    <property type="match status" value="1"/>
</dbReference>
<dbReference type="PANTHER" id="PTHR45339">
    <property type="entry name" value="HYBRID SIGNAL TRANSDUCTION HISTIDINE KINASE J"/>
    <property type="match status" value="1"/>
</dbReference>
<proteinExistence type="predicted"/>
<organism evidence="5 6">
    <name type="scientific">Candidatus Aquirickettsiella gammari</name>
    <dbReference type="NCBI Taxonomy" id="2016198"/>
    <lineage>
        <taxon>Bacteria</taxon>
        <taxon>Pseudomonadati</taxon>
        <taxon>Pseudomonadota</taxon>
        <taxon>Gammaproteobacteria</taxon>
        <taxon>Legionellales</taxon>
        <taxon>Coxiellaceae</taxon>
        <taxon>Candidatus Aquirickettsiella</taxon>
    </lineage>
</organism>
<comment type="caution">
    <text evidence="5">The sequence shown here is derived from an EMBL/GenBank/DDBJ whole genome shotgun (WGS) entry which is preliminary data.</text>
</comment>
<sequence>MDNKKKILLVEDQLIIQRVHSIFLRKMGYQVDVAVNGKQTLELCVCNPYHLVILDAGLPDMKGVELGKRIRMLEKKNKSIRKPIVLLSAYPINSLKKWCQEAEIDNFSTKPIPYKELYFMLENIFKKGLASKEAIN</sequence>
<dbReference type="PROSITE" id="PS50110">
    <property type="entry name" value="RESPONSE_REGULATORY"/>
    <property type="match status" value="1"/>
</dbReference>
<dbReference type="AlphaFoldDB" id="A0A370CHZ4"/>
<dbReference type="Gene3D" id="3.40.50.2300">
    <property type="match status" value="1"/>
</dbReference>
<keyword evidence="2" id="KW-0902">Two-component regulatory system</keyword>
<dbReference type="PANTHER" id="PTHR45339:SF1">
    <property type="entry name" value="HYBRID SIGNAL TRANSDUCTION HISTIDINE KINASE J"/>
    <property type="match status" value="1"/>
</dbReference>
<evidence type="ECO:0000256" key="2">
    <source>
        <dbReference type="ARBA" id="ARBA00023012"/>
    </source>
</evidence>
<evidence type="ECO:0000313" key="6">
    <source>
        <dbReference type="Proteomes" id="UP000226429"/>
    </source>
</evidence>
<reference evidence="5 6" key="1">
    <citation type="journal article" date="2017" name="Int. J. Syst. Evol. Microbiol.">
        <title>Aquarickettsiella crustaci n. gen. n. sp. (Gammaproteobacteria: Legionellales: Coxiellaceae); a bacterial pathogen of the freshwater crustacean: Gammarus fossarum (Malacostraca: Amphipoda).</title>
        <authorList>
            <person name="Bojko J."/>
            <person name="Dunn A.M."/>
            <person name="Stebbing P.D."/>
            <person name="Van Aerle R."/>
            <person name="Bacela-Spychalska K."/>
            <person name="Bean T.P."/>
            <person name="Stentiford G.D."/>
        </authorList>
    </citation>
    <scope>NUCLEOTIDE SEQUENCE [LARGE SCALE GENOMIC DNA]</scope>
    <source>
        <strain evidence="5">RA15029</strain>
    </source>
</reference>
<feature type="domain" description="Response regulatory" evidence="4">
    <location>
        <begin position="6"/>
        <end position="125"/>
    </location>
</feature>
<reference evidence="5 6" key="2">
    <citation type="journal article" date="2018" name="J. Invertebr. Pathol.">
        <title>'Candidatus Aquirickettsiella gammari' (Gammaproteobacteria: Legionellales: Coxiellaceae): A bacterial pathogen of the freshwater crustacean Gammarus fossarum (Malacostraca: Amphipoda).</title>
        <authorList>
            <person name="Bojko J."/>
            <person name="Dunn A.M."/>
            <person name="Stebbing P.D."/>
            <person name="van Aerle R."/>
            <person name="Bacela-Spychalska K."/>
            <person name="Bean T.P."/>
            <person name="Urrutia A."/>
            <person name="Stentiford G.D."/>
        </authorList>
    </citation>
    <scope>NUCLEOTIDE SEQUENCE [LARGE SCALE GENOMIC DNA]</scope>
    <source>
        <strain evidence="5">RA15029</strain>
    </source>
</reference>
<dbReference type="Proteomes" id="UP000226429">
    <property type="component" value="Unassembled WGS sequence"/>
</dbReference>
<dbReference type="GO" id="GO:0000160">
    <property type="term" value="P:phosphorelay signal transduction system"/>
    <property type="evidence" value="ECO:0007669"/>
    <property type="project" value="UniProtKB-KW"/>
</dbReference>
<keyword evidence="6" id="KW-1185">Reference proteome</keyword>
<dbReference type="CDD" id="cd17546">
    <property type="entry name" value="REC_hyHK_CKI1_RcsC-like"/>
    <property type="match status" value="1"/>
</dbReference>
<dbReference type="SMART" id="SM00448">
    <property type="entry name" value="REC"/>
    <property type="match status" value="1"/>
</dbReference>
<gene>
    <name evidence="5" type="ORF">CFE62_006140</name>
</gene>
<name>A0A370CHZ4_9COXI</name>
<feature type="modified residue" description="4-aspartylphosphate" evidence="3">
    <location>
        <position position="55"/>
    </location>
</feature>
<protein>
    <submittedName>
        <fullName evidence="5">Response regulator</fullName>
    </submittedName>
</protein>
<dbReference type="InterPro" id="IPR001789">
    <property type="entry name" value="Sig_transdc_resp-reg_receiver"/>
</dbReference>
<keyword evidence="1 3" id="KW-0597">Phosphoprotein</keyword>
<evidence type="ECO:0000313" key="5">
    <source>
        <dbReference type="EMBL" id="RDH39977.1"/>
    </source>
</evidence>
<dbReference type="InterPro" id="IPR011006">
    <property type="entry name" value="CheY-like_superfamily"/>
</dbReference>
<evidence type="ECO:0000259" key="4">
    <source>
        <dbReference type="PROSITE" id="PS50110"/>
    </source>
</evidence>
<evidence type="ECO:0000256" key="3">
    <source>
        <dbReference type="PROSITE-ProRule" id="PRU00169"/>
    </source>
</evidence>
<dbReference type="SUPFAM" id="SSF52172">
    <property type="entry name" value="CheY-like"/>
    <property type="match status" value="1"/>
</dbReference>
<dbReference type="EMBL" id="NMOS02000021">
    <property type="protein sequence ID" value="RDH39977.1"/>
    <property type="molecule type" value="Genomic_DNA"/>
</dbReference>
<accession>A0A370CHZ4</accession>